<dbReference type="Proteomes" id="UP000537775">
    <property type="component" value="Unassembled WGS sequence"/>
</dbReference>
<evidence type="ECO:0000313" key="11">
    <source>
        <dbReference type="EMBL" id="MBB6390927.1"/>
    </source>
</evidence>
<feature type="transmembrane region" description="Helical" evidence="9">
    <location>
        <begin position="146"/>
        <end position="166"/>
    </location>
</feature>
<keyword evidence="7" id="KW-0406">Ion transport</keyword>
<evidence type="ECO:0000256" key="5">
    <source>
        <dbReference type="ARBA" id="ARBA00022692"/>
    </source>
</evidence>
<feature type="transmembrane region" description="Helical" evidence="9">
    <location>
        <begin position="272"/>
        <end position="293"/>
    </location>
</feature>
<evidence type="ECO:0000256" key="1">
    <source>
        <dbReference type="ARBA" id="ARBA00004141"/>
    </source>
</evidence>
<organism evidence="11 12">
    <name type="scientific">Microbacterium thalassium</name>
    <dbReference type="NCBI Taxonomy" id="362649"/>
    <lineage>
        <taxon>Bacteria</taxon>
        <taxon>Bacillati</taxon>
        <taxon>Actinomycetota</taxon>
        <taxon>Actinomycetes</taxon>
        <taxon>Micrococcales</taxon>
        <taxon>Microbacteriaceae</taxon>
        <taxon>Microbacterium</taxon>
    </lineage>
</organism>
<sequence length="401" mass="41780">MEQHVASLLAIAVLAVLAPLASRAIGRLVRVPVVVFELALGILAGPSLLNLIQPGEVVSTLSEFGLALLFFVAGTEIQASALRGRTGQRAWMGWFVSVIAGVAVGWLLVPGEPAVIIGIALTSTALGTLLPILRDAGEMKTPFGKAVSALGTVGEFGPLIAISVFLGGRNPGVATLVLLLFAVIAGFAVWFAMRVPKGRLHEIVSATLHTSGQFAVRAMFLIIAVLVALSIVLQIDLLLGAFTAGVVWRLAMREAAESDQKAVESKVEGIAFGFFVPIFFIYTGVTFDLQALIDDPGLLAYVALALLAMLVVRGIPSTIVAEPGATLRERASLLLMGSTGLPIIVAVTSIGVSEKILTTAHAAILVGAGMLSVLIFPLVAMGLRGESPRQIGPFPQDDDVA</sequence>
<feature type="transmembrane region" description="Helical" evidence="9">
    <location>
        <begin position="172"/>
        <end position="193"/>
    </location>
</feature>
<evidence type="ECO:0000313" key="12">
    <source>
        <dbReference type="Proteomes" id="UP000537775"/>
    </source>
</evidence>
<dbReference type="GO" id="GO:1902600">
    <property type="term" value="P:proton transmembrane transport"/>
    <property type="evidence" value="ECO:0007669"/>
    <property type="project" value="InterPro"/>
</dbReference>
<comment type="subcellular location">
    <subcellularLocation>
        <location evidence="1">Membrane</location>
        <topology evidence="1">Multi-pass membrane protein</topology>
    </subcellularLocation>
</comment>
<reference evidence="11 12" key="1">
    <citation type="submission" date="2020-08" db="EMBL/GenBank/DDBJ databases">
        <title>Sequencing the genomes of 1000 actinobacteria strains.</title>
        <authorList>
            <person name="Klenk H.-P."/>
        </authorList>
    </citation>
    <scope>NUCLEOTIDE SEQUENCE [LARGE SCALE GENOMIC DNA]</scope>
    <source>
        <strain evidence="11 12">DSM 12511</strain>
    </source>
</reference>
<feature type="domain" description="Cation/H+ exchanger transmembrane" evidence="10">
    <location>
        <begin position="13"/>
        <end position="379"/>
    </location>
</feature>
<dbReference type="AlphaFoldDB" id="A0A7X0FNR8"/>
<gene>
    <name evidence="11" type="ORF">HD594_001240</name>
</gene>
<dbReference type="Pfam" id="PF00999">
    <property type="entry name" value="Na_H_Exchanger"/>
    <property type="match status" value="1"/>
</dbReference>
<evidence type="ECO:0000256" key="9">
    <source>
        <dbReference type="SAM" id="Phobius"/>
    </source>
</evidence>
<keyword evidence="3" id="KW-0813">Transport</keyword>
<dbReference type="PANTHER" id="PTHR43562:SF1">
    <property type="entry name" value="NA(+)_H(+) ANTIPORTER YJBQ-RELATED"/>
    <property type="match status" value="1"/>
</dbReference>
<keyword evidence="4" id="KW-0050">Antiport</keyword>
<evidence type="ECO:0000256" key="7">
    <source>
        <dbReference type="ARBA" id="ARBA00023065"/>
    </source>
</evidence>
<keyword evidence="6 9" id="KW-1133">Transmembrane helix</keyword>
<proteinExistence type="inferred from homology"/>
<evidence type="ECO:0000256" key="4">
    <source>
        <dbReference type="ARBA" id="ARBA00022449"/>
    </source>
</evidence>
<feature type="transmembrane region" description="Helical" evidence="9">
    <location>
        <begin position="299"/>
        <end position="321"/>
    </location>
</feature>
<feature type="transmembrane region" description="Helical" evidence="9">
    <location>
        <begin position="359"/>
        <end position="380"/>
    </location>
</feature>
<accession>A0A7X0FNR8</accession>
<keyword evidence="12" id="KW-1185">Reference proteome</keyword>
<feature type="transmembrane region" description="Helical" evidence="9">
    <location>
        <begin position="33"/>
        <end position="52"/>
    </location>
</feature>
<feature type="transmembrane region" description="Helical" evidence="9">
    <location>
        <begin position="115"/>
        <end position="134"/>
    </location>
</feature>
<keyword evidence="5 9" id="KW-0812">Transmembrane</keyword>
<dbReference type="Gene3D" id="1.20.1530.20">
    <property type="match status" value="1"/>
</dbReference>
<comment type="similarity">
    <text evidence="2">Belongs to the monovalent cation:proton antiporter 2 (CPA2) transporter (TC 2.A.37) family.</text>
</comment>
<dbReference type="EMBL" id="JACHML010000001">
    <property type="protein sequence ID" value="MBB6390927.1"/>
    <property type="molecule type" value="Genomic_DNA"/>
</dbReference>
<protein>
    <submittedName>
        <fullName evidence="11">Kef-type K+ transport system membrane component KefB</fullName>
    </submittedName>
</protein>
<feature type="transmembrane region" description="Helical" evidence="9">
    <location>
        <begin position="333"/>
        <end position="353"/>
    </location>
</feature>
<feature type="transmembrane region" description="Helical" evidence="9">
    <location>
        <begin position="90"/>
        <end position="109"/>
    </location>
</feature>
<feature type="transmembrane region" description="Helical" evidence="9">
    <location>
        <begin position="214"/>
        <end position="231"/>
    </location>
</feature>
<evidence type="ECO:0000256" key="6">
    <source>
        <dbReference type="ARBA" id="ARBA00022989"/>
    </source>
</evidence>
<dbReference type="GO" id="GO:0016020">
    <property type="term" value="C:membrane"/>
    <property type="evidence" value="ECO:0007669"/>
    <property type="project" value="UniProtKB-SubCell"/>
</dbReference>
<dbReference type="InterPro" id="IPR038770">
    <property type="entry name" value="Na+/solute_symporter_sf"/>
</dbReference>
<name>A0A7X0FNR8_9MICO</name>
<evidence type="ECO:0000256" key="8">
    <source>
        <dbReference type="ARBA" id="ARBA00023136"/>
    </source>
</evidence>
<keyword evidence="8 9" id="KW-0472">Membrane</keyword>
<dbReference type="PANTHER" id="PTHR43562">
    <property type="entry name" value="NAPA-TYPE SODIUM/HYDROGEN ANTIPORTER"/>
    <property type="match status" value="1"/>
</dbReference>
<evidence type="ECO:0000256" key="3">
    <source>
        <dbReference type="ARBA" id="ARBA00022448"/>
    </source>
</evidence>
<evidence type="ECO:0000259" key="10">
    <source>
        <dbReference type="Pfam" id="PF00999"/>
    </source>
</evidence>
<dbReference type="InterPro" id="IPR006153">
    <property type="entry name" value="Cation/H_exchanger_TM"/>
</dbReference>
<dbReference type="GO" id="GO:0015297">
    <property type="term" value="F:antiporter activity"/>
    <property type="evidence" value="ECO:0007669"/>
    <property type="project" value="UniProtKB-KW"/>
</dbReference>
<dbReference type="RefSeq" id="WP_184750122.1">
    <property type="nucleotide sequence ID" value="NZ_BAAAJR010000003.1"/>
</dbReference>
<evidence type="ECO:0000256" key="2">
    <source>
        <dbReference type="ARBA" id="ARBA00005551"/>
    </source>
</evidence>
<comment type="caution">
    <text evidence="11">The sequence shown here is derived from an EMBL/GenBank/DDBJ whole genome shotgun (WGS) entry which is preliminary data.</text>
</comment>